<dbReference type="EMBL" id="CM039427">
    <property type="protein sequence ID" value="KAI4355758.1"/>
    <property type="molecule type" value="Genomic_DNA"/>
</dbReference>
<proteinExistence type="predicted"/>
<comment type="caution">
    <text evidence="1">The sequence shown here is derived from an EMBL/GenBank/DDBJ whole genome shotgun (WGS) entry which is preliminary data.</text>
</comment>
<keyword evidence="2" id="KW-1185">Reference proteome</keyword>
<dbReference type="Proteomes" id="UP000828941">
    <property type="component" value="Chromosome 2"/>
</dbReference>
<evidence type="ECO:0000313" key="1">
    <source>
        <dbReference type="EMBL" id="KAI4355758.1"/>
    </source>
</evidence>
<gene>
    <name evidence="1" type="ORF">L6164_004501</name>
</gene>
<evidence type="ECO:0000313" key="2">
    <source>
        <dbReference type="Proteomes" id="UP000828941"/>
    </source>
</evidence>
<sequence length="95" mass="10943">MESNFWDKVALKLNMALPFYHRSTLPPLSITGEPCRRFISGEHRRSSISDKNHRRNFPQLIPSFSFLLSAPFPQPPSLPQTSWVEASIGFLSIKW</sequence>
<accession>A0ACB9Q4V7</accession>
<organism evidence="1 2">
    <name type="scientific">Bauhinia variegata</name>
    <name type="common">Purple orchid tree</name>
    <name type="synonym">Phanera variegata</name>
    <dbReference type="NCBI Taxonomy" id="167791"/>
    <lineage>
        <taxon>Eukaryota</taxon>
        <taxon>Viridiplantae</taxon>
        <taxon>Streptophyta</taxon>
        <taxon>Embryophyta</taxon>
        <taxon>Tracheophyta</taxon>
        <taxon>Spermatophyta</taxon>
        <taxon>Magnoliopsida</taxon>
        <taxon>eudicotyledons</taxon>
        <taxon>Gunneridae</taxon>
        <taxon>Pentapetalae</taxon>
        <taxon>rosids</taxon>
        <taxon>fabids</taxon>
        <taxon>Fabales</taxon>
        <taxon>Fabaceae</taxon>
        <taxon>Cercidoideae</taxon>
        <taxon>Cercideae</taxon>
        <taxon>Bauhiniinae</taxon>
        <taxon>Bauhinia</taxon>
    </lineage>
</organism>
<name>A0ACB9Q4V7_BAUVA</name>
<protein>
    <submittedName>
        <fullName evidence="1">Uncharacterized protein</fullName>
    </submittedName>
</protein>
<reference evidence="1 2" key="1">
    <citation type="journal article" date="2022" name="DNA Res.">
        <title>Chromosomal-level genome assembly of the orchid tree Bauhinia variegata (Leguminosae; Cercidoideae) supports the allotetraploid origin hypothesis of Bauhinia.</title>
        <authorList>
            <person name="Zhong Y."/>
            <person name="Chen Y."/>
            <person name="Zheng D."/>
            <person name="Pang J."/>
            <person name="Liu Y."/>
            <person name="Luo S."/>
            <person name="Meng S."/>
            <person name="Qian L."/>
            <person name="Wei D."/>
            <person name="Dai S."/>
            <person name="Zhou R."/>
        </authorList>
    </citation>
    <scope>NUCLEOTIDE SEQUENCE [LARGE SCALE GENOMIC DNA]</scope>
    <source>
        <strain evidence="1">BV-YZ2020</strain>
    </source>
</reference>